<name>A0A4P9Y2N3_9FUNG</name>
<feature type="region of interest" description="Disordered" evidence="1">
    <location>
        <begin position="330"/>
        <end position="361"/>
    </location>
</feature>
<evidence type="ECO:0008006" key="4">
    <source>
        <dbReference type="Google" id="ProtNLM"/>
    </source>
</evidence>
<protein>
    <recommendedName>
        <fullName evidence="4">Mediator of RNA polymerase II transcription subunit 13</fullName>
    </recommendedName>
</protein>
<reference evidence="3" key="1">
    <citation type="journal article" date="2018" name="Nat. Microbiol.">
        <title>Leveraging single-cell genomics to expand the fungal tree of life.</title>
        <authorList>
            <person name="Ahrendt S.R."/>
            <person name="Quandt C.A."/>
            <person name="Ciobanu D."/>
            <person name="Clum A."/>
            <person name="Salamov A."/>
            <person name="Andreopoulos B."/>
            <person name="Cheng J.F."/>
            <person name="Woyke T."/>
            <person name="Pelin A."/>
            <person name="Henrissat B."/>
            <person name="Reynolds N.K."/>
            <person name="Benny G.L."/>
            <person name="Smith M.E."/>
            <person name="James T.Y."/>
            <person name="Grigoriev I.V."/>
        </authorList>
    </citation>
    <scope>NUCLEOTIDE SEQUENCE [LARGE SCALE GENOMIC DNA]</scope>
</reference>
<evidence type="ECO:0000313" key="2">
    <source>
        <dbReference type="EMBL" id="RKP13095.1"/>
    </source>
</evidence>
<organism evidence="2 3">
    <name type="scientific">Piptocephalis cylindrospora</name>
    <dbReference type="NCBI Taxonomy" id="1907219"/>
    <lineage>
        <taxon>Eukaryota</taxon>
        <taxon>Fungi</taxon>
        <taxon>Fungi incertae sedis</taxon>
        <taxon>Zoopagomycota</taxon>
        <taxon>Zoopagomycotina</taxon>
        <taxon>Zoopagomycetes</taxon>
        <taxon>Zoopagales</taxon>
        <taxon>Piptocephalidaceae</taxon>
        <taxon>Piptocephalis</taxon>
    </lineage>
</organism>
<proteinExistence type="predicted"/>
<feature type="compositionally biased region" description="Low complexity" evidence="1">
    <location>
        <begin position="158"/>
        <end position="182"/>
    </location>
</feature>
<feature type="region of interest" description="Disordered" evidence="1">
    <location>
        <begin position="892"/>
        <end position="923"/>
    </location>
</feature>
<dbReference type="AlphaFoldDB" id="A0A4P9Y2N3"/>
<accession>A0A4P9Y2N3</accession>
<sequence length="1080" mass="117449">MTARRVLAQCTAQEPSMVPAEVMPSPMQVTLSFSWLEKETEKADLEMVDEPSTAPGAIERNLKAERRWPYSLMEEARKEVEQPEAPATPIFHAPLTLARPYDSGKMKQGTYPFSPQHRLMADTSIPSRSSSLHDHHASPLSNHLDASTKVLGHLQGHPSATSTPTATSPYSSTPSSAVGSPAGTHYPQATRHPSIGPLSLGEAHPVYNGMTNMYGYGRGDTTNFEDPKTQSSNLLGQDEDDVGMDGEEITEDDFDFFGSEDISSSLPGIDTSHENVSRPDSTALEGRCQSGMAQENMGMRSPPGSMGNGSKASLAGEMEEVKSDPLEGGIGLGEPLRAGGPNGVVQSSGASSLESTSDILSTPVSSYPAPIHEGITKEPIDQVVLGKNAPMYRLTAASNEDIPGAQPLPESSRPIEFLDTSYRIREELYAPGKGIFAFPIKEKLSQSDLRLCRLTLLNDKKRSGGPLYDGDEKRSGPKRPYVIDGERETEDGMSDARESEDEETDEEDFSLPVPRWMSRSLARPRGALMSLSEMVEWNPAPRTFKELRDQSESHSASFKYGGRYMVRSRQPPPPALEDVGAVSVELEMLHEKSGISLSPTALPFWEALGLEPWSGAKDVVVSSLLFPVFHEGPGALTNDEALVQGQEMLRGIQSMYEMCHLGEHRPLKGPHKGVTLVSLTKDSQSVEKFALALQSEVTMLMSCKVELPKPRAIEEGRPTWMENPRYRVLYLQLPSMVSDTWDFREIDGLCRAFEKAKHAAYSQNPIVHDRLLLQILPPIMAPTSLFHSLDVRRRWRDIAMAVYQRGGVGLPCLKSSEKVEKRWYSAPLVIVRSKESFKDKRATLALPPPSSRTLSGKSQGPMASGADEEESPRQAHLTYALLPLTGELTDPSMTAVGGDGIKDTSLSSPDTDDPSLGSSSLRWTDGRRIGGIGEWESEGHMALFLPGSTGSGGNQPRPIPVNQGSVWILPLSTGTLYWDRCTLDSVSNGRMENEAKGGAFSCEVHLLASSGFTGSSHTGQVREMGKGLDGAAMTLRGAIAQLRALAYLPGPGVPSSSAIAPWTPVHLRILERIVSMRQAE</sequence>
<dbReference type="OrthoDB" id="103819at2759"/>
<gene>
    <name evidence="2" type="ORF">BJ684DRAFT_20394</name>
</gene>
<feature type="region of interest" description="Disordered" evidence="1">
    <location>
        <begin position="462"/>
        <end position="510"/>
    </location>
</feature>
<dbReference type="Proteomes" id="UP000267251">
    <property type="component" value="Unassembled WGS sequence"/>
</dbReference>
<feature type="compositionally biased region" description="Polar residues" evidence="1">
    <location>
        <begin position="344"/>
        <end position="361"/>
    </location>
</feature>
<feature type="region of interest" description="Disordered" evidence="1">
    <location>
        <begin position="154"/>
        <end position="200"/>
    </location>
</feature>
<evidence type="ECO:0000313" key="3">
    <source>
        <dbReference type="Proteomes" id="UP000267251"/>
    </source>
</evidence>
<feature type="region of interest" description="Disordered" evidence="1">
    <location>
        <begin position="218"/>
        <end position="241"/>
    </location>
</feature>
<evidence type="ECO:0000256" key="1">
    <source>
        <dbReference type="SAM" id="MobiDB-lite"/>
    </source>
</evidence>
<keyword evidence="3" id="KW-1185">Reference proteome</keyword>
<feature type="compositionally biased region" description="Polar residues" evidence="1">
    <location>
        <begin position="220"/>
        <end position="235"/>
    </location>
</feature>
<dbReference type="EMBL" id="KZ988110">
    <property type="protein sequence ID" value="RKP13095.1"/>
    <property type="molecule type" value="Genomic_DNA"/>
</dbReference>
<feature type="region of interest" description="Disordered" evidence="1">
    <location>
        <begin position="841"/>
        <end position="873"/>
    </location>
</feature>
<feature type="compositionally biased region" description="Low complexity" evidence="1">
    <location>
        <begin position="903"/>
        <end position="921"/>
    </location>
</feature>
<feature type="compositionally biased region" description="Acidic residues" evidence="1">
    <location>
        <begin position="487"/>
        <end position="509"/>
    </location>
</feature>